<feature type="region of interest" description="Disordered" evidence="1">
    <location>
        <begin position="1"/>
        <end position="32"/>
    </location>
</feature>
<dbReference type="EMBL" id="CP030053">
    <property type="protein sequence ID" value="QAU49522.1"/>
    <property type="molecule type" value="Genomic_DNA"/>
</dbReference>
<organism evidence="2 4">
    <name type="scientific">Bradyrhizobium guangzhouense</name>
    <dbReference type="NCBI Taxonomy" id="1325095"/>
    <lineage>
        <taxon>Bacteria</taxon>
        <taxon>Pseudomonadati</taxon>
        <taxon>Pseudomonadota</taxon>
        <taxon>Alphaproteobacteria</taxon>
        <taxon>Hyphomicrobiales</taxon>
        <taxon>Nitrobacteraceae</taxon>
        <taxon>Bradyrhizobium</taxon>
    </lineage>
</organism>
<sequence length="172" mass="18821">MRSSAGERNGSSVAMLRYVRNPSKSQGEPMPELAISADKVAFIIEKAREFDVKEGASDPDSGSNPSDDDEIDVLEDSSSDPVAAELSGFIQALNEDEQLDLVTLMWLGRGDGDVDEWDDLRARAIEARAEYKAPRREAVQYLLGEPMLGDLLADGMDELGIDWSDERTTPVA</sequence>
<feature type="region of interest" description="Disordered" evidence="1">
    <location>
        <begin position="51"/>
        <end position="78"/>
    </location>
</feature>
<gene>
    <name evidence="3" type="ORF">EAS56_00655</name>
    <name evidence="2" type="ORF">XH91_31960</name>
</gene>
<evidence type="ECO:0000313" key="5">
    <source>
        <dbReference type="Proteomes" id="UP000290401"/>
    </source>
</evidence>
<dbReference type="Pfam" id="PF12616">
    <property type="entry name" value="DUF3775"/>
    <property type="match status" value="1"/>
</dbReference>
<accession>A0AAE5X621</accession>
<dbReference type="EMBL" id="RDQZ01000001">
    <property type="protein sequence ID" value="RXH17638.1"/>
    <property type="molecule type" value="Genomic_DNA"/>
</dbReference>
<dbReference type="Proteomes" id="UP000290401">
    <property type="component" value="Unassembled WGS sequence"/>
</dbReference>
<feature type="compositionally biased region" description="Acidic residues" evidence="1">
    <location>
        <begin position="66"/>
        <end position="78"/>
    </location>
</feature>
<reference evidence="2 4" key="1">
    <citation type="submission" date="2018-06" db="EMBL/GenBank/DDBJ databases">
        <title>Comparative genomics of rhizobia nodulating Arachis hypogaea in China.</title>
        <authorList>
            <person name="Li Y."/>
        </authorList>
    </citation>
    <scope>NUCLEOTIDE SEQUENCE [LARGE SCALE GENOMIC DNA]</scope>
    <source>
        <strain evidence="2 4">CCBAU 51670</strain>
    </source>
</reference>
<keyword evidence="5" id="KW-1185">Reference proteome</keyword>
<evidence type="ECO:0000313" key="3">
    <source>
        <dbReference type="EMBL" id="RXH17638.1"/>
    </source>
</evidence>
<dbReference type="KEGG" id="bgz:XH91_31960"/>
<protein>
    <submittedName>
        <fullName evidence="3">DUF3775 domain-containing protein</fullName>
    </submittedName>
</protein>
<dbReference type="InterPro" id="IPR022254">
    <property type="entry name" value="DUF3775"/>
</dbReference>
<evidence type="ECO:0000313" key="4">
    <source>
        <dbReference type="Proteomes" id="UP000288972"/>
    </source>
</evidence>
<reference evidence="3 5" key="2">
    <citation type="submission" date="2018-10" db="EMBL/GenBank/DDBJ databases">
        <title>Bradyrhizobium sp. nov., effective nodules isolated from peanut in China.</title>
        <authorList>
            <person name="Li Y."/>
        </authorList>
    </citation>
    <scope>NUCLEOTIDE SEQUENCE [LARGE SCALE GENOMIC DNA]</scope>
    <source>
        <strain evidence="3 5">CCBAU 53426</strain>
    </source>
</reference>
<evidence type="ECO:0000313" key="2">
    <source>
        <dbReference type="EMBL" id="QAU49522.1"/>
    </source>
</evidence>
<dbReference type="Proteomes" id="UP000288972">
    <property type="component" value="Chromosome"/>
</dbReference>
<dbReference type="AlphaFoldDB" id="A0AAE5X621"/>
<name>A0AAE5X621_9BRAD</name>
<proteinExistence type="predicted"/>
<evidence type="ECO:0000256" key="1">
    <source>
        <dbReference type="SAM" id="MobiDB-lite"/>
    </source>
</evidence>